<keyword evidence="2" id="KW-1185">Reference proteome</keyword>
<dbReference type="EMBL" id="JACEIK010000152">
    <property type="protein sequence ID" value="MCD7451105.1"/>
    <property type="molecule type" value="Genomic_DNA"/>
</dbReference>
<gene>
    <name evidence="1" type="ORF">HAX54_009553</name>
</gene>
<comment type="caution">
    <text evidence="1">The sequence shown here is derived from an EMBL/GenBank/DDBJ whole genome shotgun (WGS) entry which is preliminary data.</text>
</comment>
<reference evidence="1 2" key="1">
    <citation type="journal article" date="2021" name="BMC Genomics">
        <title>Datura genome reveals duplications of psychoactive alkaloid biosynthetic genes and high mutation rate following tissue culture.</title>
        <authorList>
            <person name="Rajewski A."/>
            <person name="Carter-House D."/>
            <person name="Stajich J."/>
            <person name="Litt A."/>
        </authorList>
    </citation>
    <scope>NUCLEOTIDE SEQUENCE [LARGE SCALE GENOMIC DNA]</scope>
    <source>
        <strain evidence="1">AR-01</strain>
    </source>
</reference>
<dbReference type="Proteomes" id="UP000823775">
    <property type="component" value="Unassembled WGS sequence"/>
</dbReference>
<sequence>MGEYCLCRVKESKSLSQLFLTRYGIFDLFPFFISFGADLYLQVDNRSNASTKNFYLVAQIEAEPLNMKREELQPKCLTIFPKQLKIFIFTSFSSNPKG</sequence>
<accession>A0ABS8RWA5</accession>
<name>A0ABS8RWA5_DATST</name>
<protein>
    <submittedName>
        <fullName evidence="1">Uncharacterized protein</fullName>
    </submittedName>
</protein>
<evidence type="ECO:0000313" key="2">
    <source>
        <dbReference type="Proteomes" id="UP000823775"/>
    </source>
</evidence>
<proteinExistence type="predicted"/>
<evidence type="ECO:0000313" key="1">
    <source>
        <dbReference type="EMBL" id="MCD7451105.1"/>
    </source>
</evidence>
<organism evidence="1 2">
    <name type="scientific">Datura stramonium</name>
    <name type="common">Jimsonweed</name>
    <name type="synonym">Common thornapple</name>
    <dbReference type="NCBI Taxonomy" id="4076"/>
    <lineage>
        <taxon>Eukaryota</taxon>
        <taxon>Viridiplantae</taxon>
        <taxon>Streptophyta</taxon>
        <taxon>Embryophyta</taxon>
        <taxon>Tracheophyta</taxon>
        <taxon>Spermatophyta</taxon>
        <taxon>Magnoliopsida</taxon>
        <taxon>eudicotyledons</taxon>
        <taxon>Gunneridae</taxon>
        <taxon>Pentapetalae</taxon>
        <taxon>asterids</taxon>
        <taxon>lamiids</taxon>
        <taxon>Solanales</taxon>
        <taxon>Solanaceae</taxon>
        <taxon>Solanoideae</taxon>
        <taxon>Datureae</taxon>
        <taxon>Datura</taxon>
    </lineage>
</organism>